<keyword evidence="5" id="KW-1185">Reference proteome</keyword>
<evidence type="ECO:0000313" key="5">
    <source>
        <dbReference type="Proteomes" id="UP000221222"/>
    </source>
</evidence>
<dbReference type="InterPro" id="IPR007167">
    <property type="entry name" value="Fe-transptr_FeoA-like"/>
</dbReference>
<dbReference type="InterPro" id="IPR052713">
    <property type="entry name" value="FeoA"/>
</dbReference>
<reference evidence="3 6" key="2">
    <citation type="submission" date="2018-08" db="EMBL/GenBank/DDBJ databases">
        <title>Complete genome of the Arcobacter molluscorum type strain LMG 25693.</title>
        <authorList>
            <person name="Miller W.G."/>
            <person name="Yee E."/>
            <person name="Bono J.L."/>
        </authorList>
    </citation>
    <scope>NUCLEOTIDE SEQUENCE [LARGE SCALE GENOMIC DNA]</scope>
    <source>
        <strain evidence="3 6">CECT 7696</strain>
    </source>
</reference>
<feature type="domain" description="Ferrous iron transporter FeoA-like" evidence="2">
    <location>
        <begin position="1"/>
        <end position="73"/>
    </location>
</feature>
<dbReference type="GO" id="GO:0046914">
    <property type="term" value="F:transition metal ion binding"/>
    <property type="evidence" value="ECO:0007669"/>
    <property type="project" value="InterPro"/>
</dbReference>
<dbReference type="InterPro" id="IPR008988">
    <property type="entry name" value="Transcriptional_repressor_C"/>
</dbReference>
<proteinExistence type="predicted"/>
<reference evidence="4 5" key="1">
    <citation type="submission" date="2017-09" db="EMBL/GenBank/DDBJ databases">
        <title>Arcobacter canalis sp. nov., a new species isolated from a water canal contaminated with urban sewage.</title>
        <authorList>
            <person name="Perez-Cataluna A."/>
            <person name="Salas-Masso N."/>
            <person name="Figueras M.J."/>
        </authorList>
    </citation>
    <scope>NUCLEOTIDE SEQUENCE [LARGE SCALE GENOMIC DNA]</scope>
    <source>
        <strain evidence="4 5">F98-3</strain>
    </source>
</reference>
<dbReference type="SMART" id="SM00899">
    <property type="entry name" value="FeoA"/>
    <property type="match status" value="1"/>
</dbReference>
<evidence type="ECO:0000259" key="2">
    <source>
        <dbReference type="SMART" id="SM00899"/>
    </source>
</evidence>
<keyword evidence="1" id="KW-0408">Iron</keyword>
<dbReference type="KEGG" id="amol:AMOL_2136"/>
<dbReference type="PANTHER" id="PTHR42954:SF2">
    <property type="entry name" value="FE(2+) TRANSPORT PROTEIN A"/>
    <property type="match status" value="1"/>
</dbReference>
<evidence type="ECO:0000313" key="3">
    <source>
        <dbReference type="EMBL" id="AXX93089.1"/>
    </source>
</evidence>
<dbReference type="InterPro" id="IPR038157">
    <property type="entry name" value="FeoA_core_dom"/>
</dbReference>
<evidence type="ECO:0000313" key="4">
    <source>
        <dbReference type="EMBL" id="PHO16944.1"/>
    </source>
</evidence>
<dbReference type="AlphaFoldDB" id="A0A2G1DEQ9"/>
<protein>
    <submittedName>
        <fullName evidence="3">Ferrous iron transport protein A</fullName>
    </submittedName>
    <submittedName>
        <fullName evidence="4">Iron transporter</fullName>
    </submittedName>
</protein>
<evidence type="ECO:0000313" key="6">
    <source>
        <dbReference type="Proteomes" id="UP000262712"/>
    </source>
</evidence>
<dbReference type="EMBL" id="NXFY01000028">
    <property type="protein sequence ID" value="PHO16944.1"/>
    <property type="molecule type" value="Genomic_DNA"/>
</dbReference>
<dbReference type="Proteomes" id="UP000262712">
    <property type="component" value="Chromosome"/>
</dbReference>
<name>A0A2G1DEQ9_9BACT</name>
<accession>A0A2G1DEQ9</accession>
<dbReference type="Pfam" id="PF04023">
    <property type="entry name" value="FeoA"/>
    <property type="match status" value="1"/>
</dbReference>
<dbReference type="SUPFAM" id="SSF50037">
    <property type="entry name" value="C-terminal domain of transcriptional repressors"/>
    <property type="match status" value="1"/>
</dbReference>
<gene>
    <name evidence="3" type="primary">feoA</name>
    <name evidence="3" type="ORF">AMOL_2136</name>
    <name evidence="4" type="ORF">CPU12_12920</name>
</gene>
<evidence type="ECO:0000256" key="1">
    <source>
        <dbReference type="ARBA" id="ARBA00023004"/>
    </source>
</evidence>
<sequence>MKLSELNKGDTGVILSLNCDSSLKNRFYSFGITKNTQVYIEEVTLTKNTIEVKINNTKVAIRLSEAAKIEVKK</sequence>
<dbReference type="Gene3D" id="2.30.30.90">
    <property type="match status" value="1"/>
</dbReference>
<organism evidence="4 5">
    <name type="scientific">Malaciobacter molluscorum LMG 25693</name>
    <dbReference type="NCBI Taxonomy" id="870501"/>
    <lineage>
        <taxon>Bacteria</taxon>
        <taxon>Pseudomonadati</taxon>
        <taxon>Campylobacterota</taxon>
        <taxon>Epsilonproteobacteria</taxon>
        <taxon>Campylobacterales</taxon>
        <taxon>Arcobacteraceae</taxon>
        <taxon>Malaciobacter</taxon>
    </lineage>
</organism>
<dbReference type="Proteomes" id="UP000221222">
    <property type="component" value="Unassembled WGS sequence"/>
</dbReference>
<dbReference type="EMBL" id="CP032098">
    <property type="protein sequence ID" value="AXX93089.1"/>
    <property type="molecule type" value="Genomic_DNA"/>
</dbReference>
<dbReference type="PANTHER" id="PTHR42954">
    <property type="entry name" value="FE(2+) TRANSPORT PROTEIN A"/>
    <property type="match status" value="1"/>
</dbReference>
<dbReference type="RefSeq" id="WP_099343537.1">
    <property type="nucleotide sequence ID" value="NZ_CP032098.1"/>
</dbReference>